<organism evidence="2">
    <name type="scientific">freshwater metagenome</name>
    <dbReference type="NCBI Taxonomy" id="449393"/>
    <lineage>
        <taxon>unclassified sequences</taxon>
        <taxon>metagenomes</taxon>
        <taxon>ecological metagenomes</taxon>
    </lineage>
</organism>
<evidence type="ECO:0000256" key="1">
    <source>
        <dbReference type="SAM" id="Phobius"/>
    </source>
</evidence>
<keyword evidence="1" id="KW-1133">Transmembrane helix</keyword>
<protein>
    <submittedName>
        <fullName evidence="2">Unannotated protein</fullName>
    </submittedName>
</protein>
<sequence length="97" mass="10970">MQDASRKAENVKDKFSKPWKLLPRPLRKTIVLIVGLTLIVTGILLIVLPGPFTIPLLILGLVVLAVEFAWAERLLIRVRHQGARINPKKLFRRQSGL</sequence>
<keyword evidence="1" id="KW-0812">Transmembrane</keyword>
<feature type="transmembrane region" description="Helical" evidence="1">
    <location>
        <begin position="54"/>
        <end position="71"/>
    </location>
</feature>
<name>A0A6J7FKL1_9ZZZZ</name>
<proteinExistence type="predicted"/>
<accession>A0A6J7FKL1</accession>
<feature type="transmembrane region" description="Helical" evidence="1">
    <location>
        <begin position="29"/>
        <end position="48"/>
    </location>
</feature>
<gene>
    <name evidence="2" type="ORF">UFOPK3492_00680</name>
</gene>
<dbReference type="InterPro" id="IPR019099">
    <property type="entry name" value="Uncharacterised_PGPGW_TM"/>
</dbReference>
<dbReference type="AlphaFoldDB" id="A0A6J7FKL1"/>
<dbReference type="Pfam" id="PF09656">
    <property type="entry name" value="PGPGW"/>
    <property type="match status" value="1"/>
</dbReference>
<dbReference type="EMBL" id="CAFBMD010000040">
    <property type="protein sequence ID" value="CAB4895947.1"/>
    <property type="molecule type" value="Genomic_DNA"/>
</dbReference>
<keyword evidence="1" id="KW-0472">Membrane</keyword>
<evidence type="ECO:0000313" key="2">
    <source>
        <dbReference type="EMBL" id="CAB4895947.1"/>
    </source>
</evidence>
<reference evidence="2" key="1">
    <citation type="submission" date="2020-05" db="EMBL/GenBank/DDBJ databases">
        <authorList>
            <person name="Chiriac C."/>
            <person name="Salcher M."/>
            <person name="Ghai R."/>
            <person name="Kavagutti S V."/>
        </authorList>
    </citation>
    <scope>NUCLEOTIDE SEQUENCE</scope>
</reference>